<evidence type="ECO:0000313" key="3">
    <source>
        <dbReference type="Proteomes" id="UP000827986"/>
    </source>
</evidence>
<dbReference type="Proteomes" id="UP000827986">
    <property type="component" value="Unassembled WGS sequence"/>
</dbReference>
<protein>
    <submittedName>
        <fullName evidence="2">Uncharacterized protein</fullName>
    </submittedName>
</protein>
<organism evidence="2 3">
    <name type="scientific">Mauremys mutica</name>
    <name type="common">yellowpond turtle</name>
    <dbReference type="NCBI Taxonomy" id="74926"/>
    <lineage>
        <taxon>Eukaryota</taxon>
        <taxon>Metazoa</taxon>
        <taxon>Chordata</taxon>
        <taxon>Craniata</taxon>
        <taxon>Vertebrata</taxon>
        <taxon>Euteleostomi</taxon>
        <taxon>Archelosauria</taxon>
        <taxon>Testudinata</taxon>
        <taxon>Testudines</taxon>
        <taxon>Cryptodira</taxon>
        <taxon>Durocryptodira</taxon>
        <taxon>Testudinoidea</taxon>
        <taxon>Geoemydidae</taxon>
        <taxon>Geoemydinae</taxon>
        <taxon>Mauremys</taxon>
    </lineage>
</organism>
<dbReference type="EMBL" id="JAHDVG010000474">
    <property type="protein sequence ID" value="KAH1176935.1"/>
    <property type="molecule type" value="Genomic_DNA"/>
</dbReference>
<feature type="region of interest" description="Disordered" evidence="1">
    <location>
        <begin position="1"/>
        <end position="113"/>
    </location>
</feature>
<name>A0A9D3XCZ3_9SAUR</name>
<accession>A0A9D3XCZ3</accession>
<dbReference type="AlphaFoldDB" id="A0A9D3XCZ3"/>
<evidence type="ECO:0000256" key="1">
    <source>
        <dbReference type="SAM" id="MobiDB-lite"/>
    </source>
</evidence>
<feature type="compositionally biased region" description="Basic residues" evidence="1">
    <location>
        <begin position="58"/>
        <end position="70"/>
    </location>
</feature>
<proteinExistence type="predicted"/>
<gene>
    <name evidence="2" type="ORF">KIL84_010637</name>
</gene>
<sequence>MLPGATKALGQATRKGSHSKPCGHTAQGDGDQPPAQSQLRGEGLGSRGQSWAFTCTRRGGKRLQPHRQRRAQPDAGGSAAGMGKEGNSPPHRVGTRRRQSEEEPRGWGVTCRQ</sequence>
<comment type="caution">
    <text evidence="2">The sequence shown here is derived from an EMBL/GenBank/DDBJ whole genome shotgun (WGS) entry which is preliminary data.</text>
</comment>
<reference evidence="2" key="1">
    <citation type="submission" date="2021-09" db="EMBL/GenBank/DDBJ databases">
        <title>The genome of Mauremys mutica provides insights into the evolution of semi-aquatic lifestyle.</title>
        <authorList>
            <person name="Gong S."/>
            <person name="Gao Y."/>
        </authorList>
    </citation>
    <scope>NUCLEOTIDE SEQUENCE</scope>
    <source>
        <strain evidence="2">MM-2020</strain>
        <tissue evidence="2">Muscle</tissue>
    </source>
</reference>
<evidence type="ECO:0000313" key="2">
    <source>
        <dbReference type="EMBL" id="KAH1176935.1"/>
    </source>
</evidence>
<keyword evidence="3" id="KW-1185">Reference proteome</keyword>